<gene>
    <name evidence="1" type="ORF">D2T30_05640</name>
</gene>
<protein>
    <submittedName>
        <fullName evidence="1">Uncharacterized protein</fullName>
    </submittedName>
</protein>
<dbReference type="Proteomes" id="UP000284476">
    <property type="component" value="Unassembled WGS sequence"/>
</dbReference>
<evidence type="ECO:0000313" key="1">
    <source>
        <dbReference type="EMBL" id="RWR23102.1"/>
    </source>
</evidence>
<evidence type="ECO:0000313" key="2">
    <source>
        <dbReference type="Proteomes" id="UP000284476"/>
    </source>
</evidence>
<reference evidence="1 2" key="1">
    <citation type="submission" date="2019-01" db="EMBL/GenBank/DDBJ databases">
        <title>Sinorhodobacter populi sp. nov. isolated from the symptomatic bark tissue of Populus euramericana canker.</title>
        <authorList>
            <person name="Xu G."/>
        </authorList>
    </citation>
    <scope>NUCLEOTIDE SEQUENCE [LARGE SCALE GENOMIC DNA]</scope>
    <source>
        <strain evidence="1 2">SK2B-1</strain>
    </source>
</reference>
<name>A0A443JRL2_9RHOB</name>
<dbReference type="RefSeq" id="WP_128208086.1">
    <property type="nucleotide sequence ID" value="NZ_JBHRSO010000013.1"/>
</dbReference>
<dbReference type="EMBL" id="SAUZ01000004">
    <property type="protein sequence ID" value="RWR23102.1"/>
    <property type="molecule type" value="Genomic_DNA"/>
</dbReference>
<comment type="caution">
    <text evidence="1">The sequence shown here is derived from an EMBL/GenBank/DDBJ whole genome shotgun (WGS) entry which is preliminary data.</text>
</comment>
<dbReference type="AlphaFoldDB" id="A0A443JRL2"/>
<sequence length="145" mass="15760">MANYYTQFSCLLDTGSPEKAAQAMELFTRLRAEDEEADEPKFSGFDVLIVDEPGASALWIHDGDYGDIDGVIAFVLRLAEDLDLSGMWGFDWANICLSPRIDAFGGGAHVIDLTARKSVGWISTQEWLAVALAGGDLDDLEALAQ</sequence>
<proteinExistence type="predicted"/>
<accession>A0A443JRL2</accession>
<organism evidence="1 2">
    <name type="scientific">Paenirhodobacter populi</name>
    <dbReference type="NCBI Taxonomy" id="2306993"/>
    <lineage>
        <taxon>Bacteria</taxon>
        <taxon>Pseudomonadati</taxon>
        <taxon>Pseudomonadota</taxon>
        <taxon>Alphaproteobacteria</taxon>
        <taxon>Rhodobacterales</taxon>
        <taxon>Rhodobacter group</taxon>
        <taxon>Paenirhodobacter</taxon>
    </lineage>
</organism>